<evidence type="ECO:0000313" key="2">
    <source>
        <dbReference type="Proteomes" id="UP000188235"/>
    </source>
</evidence>
<dbReference type="KEGG" id="tfa:BW733_10165"/>
<evidence type="ECO:0000313" key="1">
    <source>
        <dbReference type="EMBL" id="AQP51139.1"/>
    </source>
</evidence>
<organism evidence="1 2">
    <name type="scientific">Tessaracoccus flavescens</name>
    <dbReference type="NCBI Taxonomy" id="399497"/>
    <lineage>
        <taxon>Bacteria</taxon>
        <taxon>Bacillati</taxon>
        <taxon>Actinomycetota</taxon>
        <taxon>Actinomycetes</taxon>
        <taxon>Propionibacteriales</taxon>
        <taxon>Propionibacteriaceae</taxon>
        <taxon>Tessaracoccus</taxon>
    </lineage>
</organism>
<dbReference type="InterPro" id="IPR013785">
    <property type="entry name" value="Aldolase_TIM"/>
</dbReference>
<proteinExistence type="predicted"/>
<sequence length="204" mass="21138">MSSEFRLNGLIVCLPDAAVDDYVGVIETLIQEGLTTFALPATAQDFSEVLGIFGARATFGAYRVSAVDQVSTVIDAGARFVFADVDGDPVDAAVERGVACYAAAMTPTEVRRVLDGRATGALLWPADVVGHAIGARFAEIGLAERVIPLGGIGAYAAGEWLKSGSPAVCIDTTLIGDAFTGGSLVQLRDRCGSFVTVRDKHAAG</sequence>
<dbReference type="OrthoDB" id="3725831at2"/>
<gene>
    <name evidence="1" type="ORF">BW733_10165</name>
</gene>
<dbReference type="SUPFAM" id="SSF51569">
    <property type="entry name" value="Aldolase"/>
    <property type="match status" value="1"/>
</dbReference>
<dbReference type="Proteomes" id="UP000188235">
    <property type="component" value="Chromosome"/>
</dbReference>
<keyword evidence="2" id="KW-1185">Reference proteome</keyword>
<dbReference type="AlphaFoldDB" id="A0A1Q2CYD8"/>
<name>A0A1Q2CYD8_9ACTN</name>
<dbReference type="Gene3D" id="3.20.20.70">
    <property type="entry name" value="Aldolase class I"/>
    <property type="match status" value="1"/>
</dbReference>
<dbReference type="GO" id="GO:0016829">
    <property type="term" value="F:lyase activity"/>
    <property type="evidence" value="ECO:0007669"/>
    <property type="project" value="InterPro"/>
</dbReference>
<dbReference type="Pfam" id="PF01081">
    <property type="entry name" value="Aldolase"/>
    <property type="match status" value="1"/>
</dbReference>
<dbReference type="RefSeq" id="WP_077350165.1">
    <property type="nucleotide sequence ID" value="NZ_CP019607.1"/>
</dbReference>
<evidence type="ECO:0008006" key="3">
    <source>
        <dbReference type="Google" id="ProtNLM"/>
    </source>
</evidence>
<reference evidence="1 2" key="1">
    <citation type="journal article" date="2008" name="Int. J. Syst. Evol. Microbiol.">
        <title>Tessaracoccus flavescens sp. nov., isolated from marine sediment.</title>
        <authorList>
            <person name="Lee D.W."/>
            <person name="Lee S.D."/>
        </authorList>
    </citation>
    <scope>NUCLEOTIDE SEQUENCE [LARGE SCALE GENOMIC DNA]</scope>
    <source>
        <strain evidence="1 2">SST-39T</strain>
    </source>
</reference>
<dbReference type="InterPro" id="IPR000887">
    <property type="entry name" value="Aldlse_KDPG_KHG"/>
</dbReference>
<protein>
    <recommendedName>
        <fullName evidence="3">2-dehydro-3-deoxyphosphogluconate aldolase</fullName>
    </recommendedName>
</protein>
<accession>A0A1Q2CYD8</accession>
<dbReference type="STRING" id="399497.BW733_10165"/>
<dbReference type="EMBL" id="CP019607">
    <property type="protein sequence ID" value="AQP51139.1"/>
    <property type="molecule type" value="Genomic_DNA"/>
</dbReference>